<gene>
    <name evidence="1" type="ORF">GZH52_09470</name>
</gene>
<protein>
    <recommendedName>
        <fullName evidence="3">PilZ domain-containing protein</fullName>
    </recommendedName>
</protein>
<sequence>MTATSLARPPASLPSLAELERHQQALRRLAADDARLAAEGMAALAACEACVAGGRRVADAVRGQAQGLAEQLFGLWHVQALAALGRRGWLSGGRDDVEPVVLALRAADLVQRLAACRYVVVPPGLWRNVHALFAQVLERGWQGKRGRADALTPALCYARLSLLGLTACGSLEPAKLATLFAWVDAQAAAVAFATEGEYRRSGGFVANLASDAPPRFYDAAEPVPANALGLDLTGALAAVAARLNDNADALPVAELQLLLRLRSEWGGQARRRHLRYRRLQRHTLTVHPGFTVGWCLLGGDELAAGFEADTGADPLRWQIVDLSLSGLQLEGGDAGVEAGSVLLLGSQGGRLRCALVRRVRRQADGSALYGVEYLGKRAGAGLIRVVHSLGSQEAWQPVMILQGDGLRGSGNMLLVEGRPFQAMRTFSLTDSAGRKTIQATRLRSQTTRYQLFDYKIVAIES</sequence>
<proteinExistence type="predicted"/>
<dbReference type="AlphaFoldDB" id="A0A6B2KSU8"/>
<dbReference type="EMBL" id="JAAGAA010000007">
    <property type="protein sequence ID" value="NDV13027.1"/>
    <property type="molecule type" value="Genomic_DNA"/>
</dbReference>
<evidence type="ECO:0000313" key="2">
    <source>
        <dbReference type="Proteomes" id="UP000482578"/>
    </source>
</evidence>
<reference evidence="1 2" key="1">
    <citation type="submission" date="2020-02" db="EMBL/GenBank/DDBJ databases">
        <authorList>
            <person name="Yang Z."/>
        </authorList>
    </citation>
    <scope>NUCLEOTIDE SEQUENCE [LARGE SCALE GENOMIC DNA]</scope>
    <source>
        <strain evidence="1 2">HX-7-9</strain>
    </source>
</reference>
<dbReference type="Proteomes" id="UP000482578">
    <property type="component" value="Unassembled WGS sequence"/>
</dbReference>
<evidence type="ECO:0000313" key="1">
    <source>
        <dbReference type="EMBL" id="NDV13027.1"/>
    </source>
</evidence>
<comment type="caution">
    <text evidence="1">The sequence shown here is derived from an EMBL/GenBank/DDBJ whole genome shotgun (WGS) entry which is preliminary data.</text>
</comment>
<dbReference type="RefSeq" id="WP_163316231.1">
    <property type="nucleotide sequence ID" value="NZ_JAAGAA010000007.1"/>
</dbReference>
<accession>A0A6B2KSU8</accession>
<keyword evidence="2" id="KW-1185">Reference proteome</keyword>
<organism evidence="1 2">
    <name type="scientific">Crenobacter caeni</name>
    <dbReference type="NCBI Taxonomy" id="2705474"/>
    <lineage>
        <taxon>Bacteria</taxon>
        <taxon>Pseudomonadati</taxon>
        <taxon>Pseudomonadota</taxon>
        <taxon>Betaproteobacteria</taxon>
        <taxon>Neisseriales</taxon>
        <taxon>Neisseriaceae</taxon>
        <taxon>Crenobacter</taxon>
    </lineage>
</organism>
<evidence type="ECO:0008006" key="3">
    <source>
        <dbReference type="Google" id="ProtNLM"/>
    </source>
</evidence>
<name>A0A6B2KSU8_9NEIS</name>